<keyword evidence="5" id="KW-0804">Transcription</keyword>
<dbReference type="InterPro" id="IPR039218">
    <property type="entry name" value="REM_fam"/>
</dbReference>
<feature type="domain" description="TF-B3" evidence="8">
    <location>
        <begin position="313"/>
        <end position="413"/>
    </location>
</feature>
<protein>
    <submittedName>
        <fullName evidence="9">PREDICTED: B3</fullName>
    </submittedName>
</protein>
<dbReference type="GO" id="GO:0005634">
    <property type="term" value="C:nucleus"/>
    <property type="evidence" value="ECO:0007669"/>
    <property type="project" value="UniProtKB-SubCell"/>
</dbReference>
<dbReference type="FunCoup" id="A0A5E4E980">
    <property type="interactions" value="67"/>
</dbReference>
<evidence type="ECO:0000256" key="1">
    <source>
        <dbReference type="ARBA" id="ARBA00004123"/>
    </source>
</evidence>
<dbReference type="Gramene" id="VVA11549">
    <property type="protein sequence ID" value="VVA11549"/>
    <property type="gene ID" value="Prudul26B020565"/>
</dbReference>
<dbReference type="Proteomes" id="UP000327085">
    <property type="component" value="Chromosome 1"/>
</dbReference>
<dbReference type="Pfam" id="PF02362">
    <property type="entry name" value="B3"/>
    <property type="match status" value="2"/>
</dbReference>
<dbReference type="InterPro" id="IPR015300">
    <property type="entry name" value="DNA-bd_pseudobarrel_sf"/>
</dbReference>
<dbReference type="EMBL" id="CABIKO010000004">
    <property type="protein sequence ID" value="VVA11549.1"/>
    <property type="molecule type" value="Genomic_DNA"/>
</dbReference>
<dbReference type="Gene3D" id="2.40.330.10">
    <property type="entry name" value="DNA-binding pseudobarrel domain"/>
    <property type="match status" value="2"/>
</dbReference>
<feature type="region of interest" description="Disordered" evidence="7">
    <location>
        <begin position="100"/>
        <end position="120"/>
    </location>
</feature>
<dbReference type="PANTHER" id="PTHR31674">
    <property type="entry name" value="B3 DOMAIN-CONTAINING PROTEIN REM-LIKE 3-RELATED"/>
    <property type="match status" value="1"/>
</dbReference>
<dbReference type="AlphaFoldDB" id="A0A5E4E980"/>
<dbReference type="SMART" id="SM01019">
    <property type="entry name" value="B3"/>
    <property type="match status" value="2"/>
</dbReference>
<keyword evidence="6" id="KW-0539">Nucleus</keyword>
<evidence type="ECO:0000256" key="6">
    <source>
        <dbReference type="ARBA" id="ARBA00023242"/>
    </source>
</evidence>
<keyword evidence="2" id="KW-0677">Repeat</keyword>
<organism evidence="9 10">
    <name type="scientific">Prunus dulcis</name>
    <name type="common">Almond</name>
    <name type="synonym">Amygdalus dulcis</name>
    <dbReference type="NCBI Taxonomy" id="3755"/>
    <lineage>
        <taxon>Eukaryota</taxon>
        <taxon>Viridiplantae</taxon>
        <taxon>Streptophyta</taxon>
        <taxon>Embryophyta</taxon>
        <taxon>Tracheophyta</taxon>
        <taxon>Spermatophyta</taxon>
        <taxon>Magnoliopsida</taxon>
        <taxon>eudicotyledons</taxon>
        <taxon>Gunneridae</taxon>
        <taxon>Pentapetalae</taxon>
        <taxon>rosids</taxon>
        <taxon>fabids</taxon>
        <taxon>Rosales</taxon>
        <taxon>Rosaceae</taxon>
        <taxon>Amygdaloideae</taxon>
        <taxon>Amygdaleae</taxon>
        <taxon>Prunus</taxon>
    </lineage>
</organism>
<dbReference type="InParanoid" id="A0A5E4E980"/>
<sequence>MWMVLANLPMGILVLVVFFVVVLENGLMIKGFAVNLGKGQIIEAKLKMALNKGINRLIIEMDSALGVQLIQQTDINCNVVSTQLSCLDIEHAGQEAMVSLNSRKRKRKEKKPQPLNHRERAADQCHQLLEVVSHLKGNLGPSTSSPGAEQSLVELGRVWRAPIYERLLIIHFRFQMDKKLKCPLERPSFRVFLIGDDFSQHLRIPPAFIKNFNGRRLGKCTMRGPTGKCWAVELEQRRDGLFFHKGWPGFVKDHFIESEDFLIFDYDGGSEFDVTIYDKTCCEKDVKAAAKRHASDHLAETSTGGPILFRSENACFTKTFKPHNLYSLLIPKSIAVTEGLMSSEGILIKDTIMLQDRTGRSWLVQLDVTSDGRLMMKRGWTTCRETNQISHGDTIIFEFVKQGVTLLHIFRGRGEGSSSSVVVLSGVLPRKSSQNP</sequence>
<evidence type="ECO:0000313" key="9">
    <source>
        <dbReference type="EMBL" id="VVA11549.1"/>
    </source>
</evidence>
<evidence type="ECO:0000259" key="8">
    <source>
        <dbReference type="PROSITE" id="PS50863"/>
    </source>
</evidence>
<dbReference type="CDD" id="cd10017">
    <property type="entry name" value="B3_DNA"/>
    <property type="match status" value="2"/>
</dbReference>
<dbReference type="SUPFAM" id="SSF101936">
    <property type="entry name" value="DNA-binding pseudobarrel domain"/>
    <property type="match status" value="2"/>
</dbReference>
<dbReference type="PANTHER" id="PTHR31674:SF62">
    <property type="entry name" value="B3 DOMAIN-CONTAINING PROTEIN REM14-RELATED"/>
    <property type="match status" value="1"/>
</dbReference>
<name>A0A5E4E980_PRUDU</name>
<evidence type="ECO:0000256" key="4">
    <source>
        <dbReference type="ARBA" id="ARBA00023125"/>
    </source>
</evidence>
<evidence type="ECO:0000256" key="7">
    <source>
        <dbReference type="SAM" id="MobiDB-lite"/>
    </source>
</evidence>
<evidence type="ECO:0000313" key="10">
    <source>
        <dbReference type="Proteomes" id="UP000327085"/>
    </source>
</evidence>
<evidence type="ECO:0000256" key="2">
    <source>
        <dbReference type="ARBA" id="ARBA00022737"/>
    </source>
</evidence>
<evidence type="ECO:0000256" key="3">
    <source>
        <dbReference type="ARBA" id="ARBA00023015"/>
    </source>
</evidence>
<comment type="subcellular location">
    <subcellularLocation>
        <location evidence="1">Nucleus</location>
    </subcellularLocation>
</comment>
<keyword evidence="4" id="KW-0238">DNA-binding</keyword>
<reference evidence="10" key="1">
    <citation type="journal article" date="2020" name="Plant J.">
        <title>Transposons played a major role in the diversification between the closely related almond and peach genomes: results from the almond genome sequence.</title>
        <authorList>
            <person name="Alioto T."/>
            <person name="Alexiou K.G."/>
            <person name="Bardil A."/>
            <person name="Barteri F."/>
            <person name="Castanera R."/>
            <person name="Cruz F."/>
            <person name="Dhingra A."/>
            <person name="Duval H."/>
            <person name="Fernandez I Marti A."/>
            <person name="Frias L."/>
            <person name="Galan B."/>
            <person name="Garcia J.L."/>
            <person name="Howad W."/>
            <person name="Gomez-Garrido J."/>
            <person name="Gut M."/>
            <person name="Julca I."/>
            <person name="Morata J."/>
            <person name="Puigdomenech P."/>
            <person name="Ribeca P."/>
            <person name="Rubio Cabetas M.J."/>
            <person name="Vlasova A."/>
            <person name="Wirthensohn M."/>
            <person name="Garcia-Mas J."/>
            <person name="Gabaldon T."/>
            <person name="Casacuberta J.M."/>
            <person name="Arus P."/>
        </authorList>
    </citation>
    <scope>NUCLEOTIDE SEQUENCE [LARGE SCALE GENOMIC DNA]</scope>
    <source>
        <strain evidence="10">cv. Texas</strain>
    </source>
</reference>
<proteinExistence type="predicted"/>
<gene>
    <name evidence="9" type="ORF">ALMOND_2B020565</name>
</gene>
<feature type="domain" description="TF-B3" evidence="8">
    <location>
        <begin position="202"/>
        <end position="280"/>
    </location>
</feature>
<evidence type="ECO:0000256" key="5">
    <source>
        <dbReference type="ARBA" id="ARBA00023163"/>
    </source>
</evidence>
<dbReference type="GO" id="GO:0003677">
    <property type="term" value="F:DNA binding"/>
    <property type="evidence" value="ECO:0007669"/>
    <property type="project" value="UniProtKB-KW"/>
</dbReference>
<dbReference type="PROSITE" id="PS50863">
    <property type="entry name" value="B3"/>
    <property type="match status" value="2"/>
</dbReference>
<accession>A0A5E4E980</accession>
<dbReference type="InterPro" id="IPR003340">
    <property type="entry name" value="B3_DNA-bd"/>
</dbReference>
<keyword evidence="3" id="KW-0805">Transcription regulation</keyword>